<comment type="caution">
    <text evidence="1">The sequence shown here is derived from an EMBL/GenBank/DDBJ whole genome shotgun (WGS) entry which is preliminary data.</text>
</comment>
<protein>
    <submittedName>
        <fullName evidence="1">Uncharacterized protein</fullName>
    </submittedName>
</protein>
<sequence>MKIIDLDKAKSEIIREIAQSNEFIAKCKNTIYKRQITEYTGIIDDLIQEVVYIALKRDSADIYEMYLNPKKNGDNRVLGWMLGILKMQFRKHPSGYTNHNLLSKLYWTSNLNDKFRENDINFGDLTSQVYTPLWIYTGNAEDDVNIDRYKAKFEKICKKLTQQEVDLLHFIMSNDKKGKYTKKYQEEKEALFEKIRNLNIKY</sequence>
<dbReference type="AlphaFoldDB" id="A0A8H9KWQ5"/>
<dbReference type="Proteomes" id="UP000614460">
    <property type="component" value="Unassembled WGS sequence"/>
</dbReference>
<proteinExistence type="predicted"/>
<dbReference type="RefSeq" id="WP_182498268.1">
    <property type="nucleotide sequence ID" value="NZ_BMKM01000008.1"/>
</dbReference>
<organism evidence="1 2">
    <name type="scientific">Sphingobacterium cellulitidis</name>
    <dbReference type="NCBI Taxonomy" id="1768011"/>
    <lineage>
        <taxon>Bacteria</taxon>
        <taxon>Pseudomonadati</taxon>
        <taxon>Bacteroidota</taxon>
        <taxon>Sphingobacteriia</taxon>
        <taxon>Sphingobacteriales</taxon>
        <taxon>Sphingobacteriaceae</taxon>
        <taxon>Sphingobacterium</taxon>
    </lineage>
</organism>
<accession>A0A8H9KWQ5</accession>
<name>A0A8H9KWQ5_9SPHI</name>
<keyword evidence="2" id="KW-1185">Reference proteome</keyword>
<dbReference type="EMBL" id="BMKM01000008">
    <property type="protein sequence ID" value="GGE28214.1"/>
    <property type="molecule type" value="Genomic_DNA"/>
</dbReference>
<reference evidence="1" key="2">
    <citation type="submission" date="2020-09" db="EMBL/GenBank/DDBJ databases">
        <authorList>
            <person name="Sun Q."/>
            <person name="Zhou Y."/>
        </authorList>
    </citation>
    <scope>NUCLEOTIDE SEQUENCE</scope>
    <source>
        <strain evidence="1">CGMCC 1.15966</strain>
    </source>
</reference>
<reference evidence="1" key="1">
    <citation type="journal article" date="2014" name="Int. J. Syst. Evol. Microbiol.">
        <title>Complete genome sequence of Corynebacterium casei LMG S-19264T (=DSM 44701T), isolated from a smear-ripened cheese.</title>
        <authorList>
            <consortium name="US DOE Joint Genome Institute (JGI-PGF)"/>
            <person name="Walter F."/>
            <person name="Albersmeier A."/>
            <person name="Kalinowski J."/>
            <person name="Ruckert C."/>
        </authorList>
    </citation>
    <scope>NUCLEOTIDE SEQUENCE</scope>
    <source>
        <strain evidence="1">CGMCC 1.15966</strain>
    </source>
</reference>
<evidence type="ECO:0000313" key="1">
    <source>
        <dbReference type="EMBL" id="GGE28214.1"/>
    </source>
</evidence>
<gene>
    <name evidence="1" type="ORF">GCM10011516_27340</name>
</gene>
<evidence type="ECO:0000313" key="2">
    <source>
        <dbReference type="Proteomes" id="UP000614460"/>
    </source>
</evidence>